<comment type="caution">
    <text evidence="1">The sequence shown here is derived from an EMBL/GenBank/DDBJ whole genome shotgun (WGS) entry which is preliminary data.</text>
</comment>
<organism evidence="1 2">
    <name type="scientific">Batillaria attramentaria</name>
    <dbReference type="NCBI Taxonomy" id="370345"/>
    <lineage>
        <taxon>Eukaryota</taxon>
        <taxon>Metazoa</taxon>
        <taxon>Spiralia</taxon>
        <taxon>Lophotrochozoa</taxon>
        <taxon>Mollusca</taxon>
        <taxon>Gastropoda</taxon>
        <taxon>Caenogastropoda</taxon>
        <taxon>Sorbeoconcha</taxon>
        <taxon>Cerithioidea</taxon>
        <taxon>Batillariidae</taxon>
        <taxon>Batillaria</taxon>
    </lineage>
</organism>
<dbReference type="EMBL" id="JACVVK020000173">
    <property type="protein sequence ID" value="KAK7486825.1"/>
    <property type="molecule type" value="Genomic_DNA"/>
</dbReference>
<evidence type="ECO:0000313" key="1">
    <source>
        <dbReference type="EMBL" id="KAK7486825.1"/>
    </source>
</evidence>
<accession>A0ABD0KHY5</accession>
<reference evidence="1 2" key="1">
    <citation type="journal article" date="2023" name="Sci. Data">
        <title>Genome assembly of the Korean intertidal mud-creeper Batillaria attramentaria.</title>
        <authorList>
            <person name="Patra A.K."/>
            <person name="Ho P.T."/>
            <person name="Jun S."/>
            <person name="Lee S.J."/>
            <person name="Kim Y."/>
            <person name="Won Y.J."/>
        </authorList>
    </citation>
    <scope>NUCLEOTIDE SEQUENCE [LARGE SCALE GENOMIC DNA]</scope>
    <source>
        <strain evidence="1">Wonlab-2016</strain>
    </source>
</reference>
<proteinExistence type="predicted"/>
<keyword evidence="2" id="KW-1185">Reference proteome</keyword>
<name>A0ABD0KHY5_9CAEN</name>
<protein>
    <submittedName>
        <fullName evidence="1">Uncharacterized protein</fullName>
    </submittedName>
</protein>
<gene>
    <name evidence="1" type="ORF">BaRGS_00021972</name>
</gene>
<dbReference type="AlphaFoldDB" id="A0ABD0KHY5"/>
<evidence type="ECO:0000313" key="2">
    <source>
        <dbReference type="Proteomes" id="UP001519460"/>
    </source>
</evidence>
<dbReference type="Proteomes" id="UP001519460">
    <property type="component" value="Unassembled WGS sequence"/>
</dbReference>
<sequence>MPAPGWLGWLASSSVIHNNHHCMELGAGELPRLHHARLTRWPPHQSEGHAGINLMLALHVRFVRRWQAKNGTGAIDR</sequence>